<keyword evidence="1" id="KW-0472">Membrane</keyword>
<dbReference type="PROSITE" id="PS51283">
    <property type="entry name" value="DUSP"/>
    <property type="match status" value="1"/>
</dbReference>
<dbReference type="EMBL" id="CP126653">
    <property type="protein sequence ID" value="WJZ89255.1"/>
    <property type="molecule type" value="Genomic_DNA"/>
</dbReference>
<dbReference type="InterPro" id="IPR035927">
    <property type="entry name" value="DUSP-like_sf"/>
</dbReference>
<sequence>MEEERLTIRDFVISVEAHIKEGDTFYLVTQKWWLQWLEYVNQDLTNNIDVSILSEYCDSVSSSDVKRPSVIDNSDLVYGMTSKPRLMSTTPLMKSMEKQMKTTPCISNNIVIIEPVKSNRTPIVETLHNAKICHFGTTQSCGEIDENQLQPQVSKYESEIVEEKSFLSTKSPELKRTNGRAMQFEGVRGYMLPEFQSIEVVTHQSDVYAFEVVIIGIWAALLFSLANLVLYQIM</sequence>
<keyword evidence="4" id="KW-1185">Reference proteome</keyword>
<protein>
    <recommendedName>
        <fullName evidence="2">DUSP domain-containing protein</fullName>
    </recommendedName>
</protein>
<dbReference type="PANTHER" id="PTHR46863">
    <property type="entry name" value="OS09G0572100 PROTEIN"/>
    <property type="match status" value="1"/>
</dbReference>
<accession>A0ABY9C538</accession>
<dbReference type="PANTHER" id="PTHR46863:SF1">
    <property type="entry name" value="PROTEIN KINASE SUPERFAMILY PROTEIN"/>
    <property type="match status" value="1"/>
</dbReference>
<evidence type="ECO:0000313" key="4">
    <source>
        <dbReference type="Proteomes" id="UP001227230"/>
    </source>
</evidence>
<evidence type="ECO:0000256" key="1">
    <source>
        <dbReference type="SAM" id="Phobius"/>
    </source>
</evidence>
<evidence type="ECO:0000259" key="2">
    <source>
        <dbReference type="PROSITE" id="PS51283"/>
    </source>
</evidence>
<dbReference type="Gene3D" id="3.30.2230.10">
    <property type="entry name" value="DUSP-like"/>
    <property type="match status" value="1"/>
</dbReference>
<keyword evidence="1" id="KW-0812">Transmembrane</keyword>
<gene>
    <name evidence="3" type="ORF">VitviT2T_008483</name>
</gene>
<proteinExistence type="predicted"/>
<organism evidence="3 4">
    <name type="scientific">Vitis vinifera</name>
    <name type="common">Grape</name>
    <dbReference type="NCBI Taxonomy" id="29760"/>
    <lineage>
        <taxon>Eukaryota</taxon>
        <taxon>Viridiplantae</taxon>
        <taxon>Streptophyta</taxon>
        <taxon>Embryophyta</taxon>
        <taxon>Tracheophyta</taxon>
        <taxon>Spermatophyta</taxon>
        <taxon>Magnoliopsida</taxon>
        <taxon>eudicotyledons</taxon>
        <taxon>Gunneridae</taxon>
        <taxon>Pentapetalae</taxon>
        <taxon>rosids</taxon>
        <taxon>Vitales</taxon>
        <taxon>Vitaceae</taxon>
        <taxon>Viteae</taxon>
        <taxon>Vitis</taxon>
    </lineage>
</organism>
<evidence type="ECO:0000313" key="3">
    <source>
        <dbReference type="EMBL" id="WJZ89255.1"/>
    </source>
</evidence>
<keyword evidence="1" id="KW-1133">Transmembrane helix</keyword>
<dbReference type="SUPFAM" id="SSF143791">
    <property type="entry name" value="DUSP-like"/>
    <property type="match status" value="1"/>
</dbReference>
<feature type="domain" description="DUSP" evidence="2">
    <location>
        <begin position="1"/>
        <end position="137"/>
    </location>
</feature>
<name>A0ABY9C538_VITVI</name>
<feature type="transmembrane region" description="Helical" evidence="1">
    <location>
        <begin position="207"/>
        <end position="231"/>
    </location>
</feature>
<dbReference type="InterPro" id="IPR006615">
    <property type="entry name" value="Pept_C19_DUSP"/>
</dbReference>
<reference evidence="3 4" key="1">
    <citation type="journal article" date="2023" name="Hortic Res">
        <title>The complete reference genome for grapevine (Vitis vinifera L.) genetics and breeding.</title>
        <authorList>
            <person name="Shi X."/>
            <person name="Cao S."/>
            <person name="Wang X."/>
            <person name="Huang S."/>
            <person name="Wang Y."/>
            <person name="Liu Z."/>
            <person name="Liu W."/>
            <person name="Leng X."/>
            <person name="Peng Y."/>
            <person name="Wang N."/>
            <person name="Wang Y."/>
            <person name="Ma Z."/>
            <person name="Xu X."/>
            <person name="Zhang F."/>
            <person name="Xue H."/>
            <person name="Zhong H."/>
            <person name="Wang Y."/>
            <person name="Zhang K."/>
            <person name="Velt A."/>
            <person name="Avia K."/>
            <person name="Holtgrawe D."/>
            <person name="Grimplet J."/>
            <person name="Matus J.T."/>
            <person name="Ware D."/>
            <person name="Wu X."/>
            <person name="Wang H."/>
            <person name="Liu C."/>
            <person name="Fang Y."/>
            <person name="Rustenholz C."/>
            <person name="Cheng Z."/>
            <person name="Xiao H."/>
            <person name="Zhou Y."/>
        </authorList>
    </citation>
    <scope>NUCLEOTIDE SEQUENCE [LARGE SCALE GENOMIC DNA]</scope>
    <source>
        <strain evidence="4">cv. Pinot noir / PN40024</strain>
        <tissue evidence="3">Leaf</tissue>
    </source>
</reference>
<dbReference type="Proteomes" id="UP001227230">
    <property type="component" value="Chromosome 6"/>
</dbReference>